<dbReference type="Proteomes" id="UP000636479">
    <property type="component" value="Unassembled WGS sequence"/>
</dbReference>
<protein>
    <submittedName>
        <fullName evidence="1">Uncharacterized protein</fullName>
    </submittedName>
</protein>
<comment type="caution">
    <text evidence="1">The sequence shown here is derived from an EMBL/GenBank/DDBJ whole genome shotgun (WGS) entry which is preliminary data.</text>
</comment>
<evidence type="ECO:0000313" key="1">
    <source>
        <dbReference type="EMBL" id="KAF7298905.1"/>
    </source>
</evidence>
<keyword evidence="2" id="KW-1185">Reference proteome</keyword>
<name>A0A8H6SHJ0_9AGAR</name>
<dbReference type="EMBL" id="JACAZF010000007">
    <property type="protein sequence ID" value="KAF7298905.1"/>
    <property type="molecule type" value="Genomic_DNA"/>
</dbReference>
<proteinExistence type="predicted"/>
<dbReference type="AlphaFoldDB" id="A0A8H6SHJ0"/>
<sequence>MSLSTLPTELVALIATYLYVGESITFHLPAGQHKSNIVAFSQVSALLRAVAFSLRHPWTNYTLILSANKSTRAQYAWAERRFAIWKALARGQPIRLQIIQEETHYGVGHLVRFLGKHSHSLSSLVLDIPDETFVSIAKHTSFPFPSLTTLLMTLHLKKNGEQTLLPQDRRSRFFAKMPQLQILQLGYSHDDWHPLATLSPQFYEWDLPLSHLTVFCMPLIWLELPEFLLVLRSAPNLHTCTALVDAPPVYGHVDDAPFILDNLKALALTFRMTHPTVWTYFSAPALQVLDITLITGLNDDDHEETHAIAPADVDKFYSEQPHATGTIVTVYRVVEYAYDEETNA</sequence>
<accession>A0A8H6SHJ0</accession>
<dbReference type="GeneID" id="59347567"/>
<gene>
    <name evidence="1" type="ORF">MIND_00838500</name>
</gene>
<evidence type="ECO:0000313" key="2">
    <source>
        <dbReference type="Proteomes" id="UP000636479"/>
    </source>
</evidence>
<dbReference type="OrthoDB" id="3037468at2759"/>
<dbReference type="RefSeq" id="XP_037218293.1">
    <property type="nucleotide sequence ID" value="XM_037365051.1"/>
</dbReference>
<reference evidence="1" key="1">
    <citation type="submission" date="2020-05" db="EMBL/GenBank/DDBJ databases">
        <title>Mycena genomes resolve the evolution of fungal bioluminescence.</title>
        <authorList>
            <person name="Tsai I.J."/>
        </authorList>
    </citation>
    <scope>NUCLEOTIDE SEQUENCE</scope>
    <source>
        <strain evidence="1">171206Taipei</strain>
    </source>
</reference>
<organism evidence="1 2">
    <name type="scientific">Mycena indigotica</name>
    <dbReference type="NCBI Taxonomy" id="2126181"/>
    <lineage>
        <taxon>Eukaryota</taxon>
        <taxon>Fungi</taxon>
        <taxon>Dikarya</taxon>
        <taxon>Basidiomycota</taxon>
        <taxon>Agaricomycotina</taxon>
        <taxon>Agaricomycetes</taxon>
        <taxon>Agaricomycetidae</taxon>
        <taxon>Agaricales</taxon>
        <taxon>Marasmiineae</taxon>
        <taxon>Mycenaceae</taxon>
        <taxon>Mycena</taxon>
    </lineage>
</organism>